<dbReference type="AlphaFoldDB" id="A0A644U6N8"/>
<name>A0A644U6N8_9ZZZZ</name>
<gene>
    <name evidence="1" type="ORF">SDC9_20422</name>
</gene>
<comment type="caution">
    <text evidence="1">The sequence shown here is derived from an EMBL/GenBank/DDBJ whole genome shotgun (WGS) entry which is preliminary data.</text>
</comment>
<sequence length="117" mass="13204">MPNSHSCSAITKPLNMMFTPHTLSFSDAEIIEAAKTAYGRNQGTTKTIKHSDVYVELGITRRSRLWDRKEKLISPQKMAFILRSAGFVSLSPTNSGKKAQYIYREQIQPGKPREVFA</sequence>
<protein>
    <submittedName>
        <fullName evidence="1">Uncharacterized protein</fullName>
    </submittedName>
</protein>
<reference evidence="1" key="1">
    <citation type="submission" date="2019-08" db="EMBL/GenBank/DDBJ databases">
        <authorList>
            <person name="Kucharzyk K."/>
            <person name="Murdoch R.W."/>
            <person name="Higgins S."/>
            <person name="Loffler F."/>
        </authorList>
    </citation>
    <scope>NUCLEOTIDE SEQUENCE</scope>
</reference>
<dbReference type="EMBL" id="VSSQ01000081">
    <property type="protein sequence ID" value="MPL74607.1"/>
    <property type="molecule type" value="Genomic_DNA"/>
</dbReference>
<evidence type="ECO:0000313" key="1">
    <source>
        <dbReference type="EMBL" id="MPL74607.1"/>
    </source>
</evidence>
<proteinExistence type="predicted"/>
<accession>A0A644U6N8</accession>
<organism evidence="1">
    <name type="scientific">bioreactor metagenome</name>
    <dbReference type="NCBI Taxonomy" id="1076179"/>
    <lineage>
        <taxon>unclassified sequences</taxon>
        <taxon>metagenomes</taxon>
        <taxon>ecological metagenomes</taxon>
    </lineage>
</organism>